<accession>A0A8J6LHR9</accession>
<feature type="region of interest" description="Disordered" evidence="1">
    <location>
        <begin position="204"/>
        <end position="241"/>
    </location>
</feature>
<evidence type="ECO:0000313" key="3">
    <source>
        <dbReference type="Proteomes" id="UP000719412"/>
    </source>
</evidence>
<name>A0A8J6LHR9_TENMO</name>
<keyword evidence="3" id="KW-1185">Reference proteome</keyword>
<evidence type="ECO:0000313" key="2">
    <source>
        <dbReference type="EMBL" id="KAH0822740.1"/>
    </source>
</evidence>
<reference evidence="2" key="2">
    <citation type="submission" date="2021-08" db="EMBL/GenBank/DDBJ databases">
        <authorList>
            <person name="Eriksson T."/>
        </authorList>
    </citation>
    <scope>NUCLEOTIDE SEQUENCE</scope>
    <source>
        <strain evidence="2">Stoneville</strain>
        <tissue evidence="2">Whole head</tissue>
    </source>
</reference>
<gene>
    <name evidence="2" type="ORF">GEV33_000050</name>
</gene>
<comment type="caution">
    <text evidence="2">The sequence shown here is derived from an EMBL/GenBank/DDBJ whole genome shotgun (WGS) entry which is preliminary data.</text>
</comment>
<feature type="region of interest" description="Disordered" evidence="1">
    <location>
        <begin position="259"/>
        <end position="305"/>
    </location>
</feature>
<proteinExistence type="predicted"/>
<reference evidence="2" key="1">
    <citation type="journal article" date="2020" name="J Insects Food Feed">
        <title>The yellow mealworm (Tenebrio molitor) genome: a resource for the emerging insects as food and feed industry.</title>
        <authorList>
            <person name="Eriksson T."/>
            <person name="Andere A."/>
            <person name="Kelstrup H."/>
            <person name="Emery V."/>
            <person name="Picard C."/>
        </authorList>
    </citation>
    <scope>NUCLEOTIDE SEQUENCE</scope>
    <source>
        <strain evidence="2">Stoneville</strain>
        <tissue evidence="2">Whole head</tissue>
    </source>
</reference>
<sequence>MFVLIKLPDGYDVCQRQYLQLDETGYYFKRNGGKIHVNIVATNALDYVTVGNLELTTSKNFTEGNPEVAASKNFNERNLELTASENCTERNPEAAAFEDYKRNPELTASENSTERNPEVAVFENFSERNTEVAAFGNFTKGNPEVTGFEKFTVGNSGVKRTDVTDLASFMGHAEKIHKDHYRMPLPAREITKISALLELAQGDSVSGKDNEVPQVGSTNATDPETPEINTNNTILGTSTLTPCEKESDENFMENDELVDDPAPLEEPYQWSPSSYHPTSDEETSVNGTPEKNRKNKKSTWNTPERQAARKYLNRFIEKKELPPLSLCNKISKTYIPNRTGKQLKAWINNQIQRASSSNRTPQKRGAPHGGPFTRVSSLVTPRPRLRRTVPERGTTSAPPAKRDPASARQLSTNTAAAIRGRLNRTTPGELLPVPALAAAVLSQTRKTVEAKQDEVTLSSRRTTRGKKIKSKANLPSSSLSRWKAGDEDPPFDEPRYRTGVNHGSKWQPHDVNLAQVSVNIVEELGVHELQQIAKIGVFTPWPPGTNFKQQHVELLDCSGAKKGDSGWTNGIILCLATNQGFVCGAMMTGFAYVDIVVKEKFCDLPEEAIQARRQARCHGVQCVSDPDRI</sequence>
<feature type="region of interest" description="Disordered" evidence="1">
    <location>
        <begin position="352"/>
        <end position="410"/>
    </location>
</feature>
<dbReference type="AlphaFoldDB" id="A0A8J6LHR9"/>
<organism evidence="2 3">
    <name type="scientific">Tenebrio molitor</name>
    <name type="common">Yellow mealworm beetle</name>
    <dbReference type="NCBI Taxonomy" id="7067"/>
    <lineage>
        <taxon>Eukaryota</taxon>
        <taxon>Metazoa</taxon>
        <taxon>Ecdysozoa</taxon>
        <taxon>Arthropoda</taxon>
        <taxon>Hexapoda</taxon>
        <taxon>Insecta</taxon>
        <taxon>Pterygota</taxon>
        <taxon>Neoptera</taxon>
        <taxon>Endopterygota</taxon>
        <taxon>Coleoptera</taxon>
        <taxon>Polyphaga</taxon>
        <taxon>Cucujiformia</taxon>
        <taxon>Tenebrionidae</taxon>
        <taxon>Tenebrio</taxon>
    </lineage>
</organism>
<dbReference type="Proteomes" id="UP000719412">
    <property type="component" value="Unassembled WGS sequence"/>
</dbReference>
<dbReference type="PANTHER" id="PTHR33480">
    <property type="entry name" value="SET DOMAIN-CONTAINING PROTEIN-RELATED"/>
    <property type="match status" value="1"/>
</dbReference>
<protein>
    <submittedName>
        <fullName evidence="2">Uncharacterized protein</fullName>
    </submittedName>
</protein>
<feature type="compositionally biased region" description="Polar residues" evidence="1">
    <location>
        <begin position="215"/>
        <end position="241"/>
    </location>
</feature>
<feature type="region of interest" description="Disordered" evidence="1">
    <location>
        <begin position="450"/>
        <end position="492"/>
    </location>
</feature>
<evidence type="ECO:0000256" key="1">
    <source>
        <dbReference type="SAM" id="MobiDB-lite"/>
    </source>
</evidence>
<dbReference type="EMBL" id="JABDTM020000063">
    <property type="protein sequence ID" value="KAH0822740.1"/>
    <property type="molecule type" value="Genomic_DNA"/>
</dbReference>
<feature type="compositionally biased region" description="Basic residues" evidence="1">
    <location>
        <begin position="461"/>
        <end position="470"/>
    </location>
</feature>